<dbReference type="STRING" id="341663.Q0CXI2"/>
<evidence type="ECO:0000259" key="8">
    <source>
        <dbReference type="Pfam" id="PF20684"/>
    </source>
</evidence>
<feature type="transmembrane region" description="Helical" evidence="7">
    <location>
        <begin position="85"/>
        <end position="108"/>
    </location>
</feature>
<proteinExistence type="inferred from homology"/>
<feature type="region of interest" description="Disordered" evidence="6">
    <location>
        <begin position="349"/>
        <end position="373"/>
    </location>
</feature>
<feature type="transmembrane region" description="Helical" evidence="7">
    <location>
        <begin position="6"/>
        <end position="24"/>
    </location>
</feature>
<protein>
    <recommendedName>
        <fullName evidence="8">Rhodopsin domain-containing protein</fullName>
    </recommendedName>
</protein>
<dbReference type="Pfam" id="PF20684">
    <property type="entry name" value="Fung_rhodopsin"/>
    <property type="match status" value="1"/>
</dbReference>
<feature type="domain" description="Rhodopsin" evidence="8">
    <location>
        <begin position="20"/>
        <end position="264"/>
    </location>
</feature>
<evidence type="ECO:0000256" key="2">
    <source>
        <dbReference type="ARBA" id="ARBA00022692"/>
    </source>
</evidence>
<feature type="transmembrane region" description="Helical" evidence="7">
    <location>
        <begin position="202"/>
        <end position="227"/>
    </location>
</feature>
<feature type="transmembrane region" description="Helical" evidence="7">
    <location>
        <begin position="36"/>
        <end position="57"/>
    </location>
</feature>
<dbReference type="Proteomes" id="UP000007963">
    <property type="component" value="Unassembled WGS sequence"/>
</dbReference>
<accession>Q0CXI2</accession>
<keyword evidence="3 7" id="KW-1133">Transmembrane helix</keyword>
<evidence type="ECO:0000256" key="4">
    <source>
        <dbReference type="ARBA" id="ARBA00023136"/>
    </source>
</evidence>
<gene>
    <name evidence="9" type="ORF">ATEG_01602</name>
</gene>
<comment type="similarity">
    <text evidence="5">Belongs to the SAT4 family.</text>
</comment>
<dbReference type="HOGENOM" id="CLU_028200_0_2_1"/>
<evidence type="ECO:0000256" key="5">
    <source>
        <dbReference type="ARBA" id="ARBA00038359"/>
    </source>
</evidence>
<dbReference type="PANTHER" id="PTHR33048">
    <property type="entry name" value="PTH11-LIKE INTEGRAL MEMBRANE PROTEIN (AFU_ORTHOLOGUE AFUA_5G11245)"/>
    <property type="match status" value="1"/>
</dbReference>
<evidence type="ECO:0000256" key="6">
    <source>
        <dbReference type="SAM" id="MobiDB-lite"/>
    </source>
</evidence>
<evidence type="ECO:0000256" key="7">
    <source>
        <dbReference type="SAM" id="Phobius"/>
    </source>
</evidence>
<feature type="transmembrane region" description="Helical" evidence="7">
    <location>
        <begin position="120"/>
        <end position="143"/>
    </location>
</feature>
<dbReference type="InterPro" id="IPR049326">
    <property type="entry name" value="Rhodopsin_dom_fungi"/>
</dbReference>
<evidence type="ECO:0000256" key="1">
    <source>
        <dbReference type="ARBA" id="ARBA00004141"/>
    </source>
</evidence>
<dbReference type="InterPro" id="IPR052337">
    <property type="entry name" value="SAT4-like"/>
</dbReference>
<dbReference type="eggNOG" id="ENOG502S025">
    <property type="taxonomic scope" value="Eukaryota"/>
</dbReference>
<dbReference type="RefSeq" id="XP_001208967.1">
    <property type="nucleotide sequence ID" value="XM_001208967.1"/>
</dbReference>
<reference evidence="10" key="1">
    <citation type="submission" date="2005-09" db="EMBL/GenBank/DDBJ databases">
        <title>Annotation of the Aspergillus terreus NIH2624 genome.</title>
        <authorList>
            <person name="Birren B.W."/>
            <person name="Lander E.S."/>
            <person name="Galagan J.E."/>
            <person name="Nusbaum C."/>
            <person name="Devon K."/>
            <person name="Henn M."/>
            <person name="Ma L.-J."/>
            <person name="Jaffe D.B."/>
            <person name="Butler J."/>
            <person name="Alvarez P."/>
            <person name="Gnerre S."/>
            <person name="Grabherr M."/>
            <person name="Kleber M."/>
            <person name="Mauceli E.W."/>
            <person name="Brockman W."/>
            <person name="Rounsley S."/>
            <person name="Young S.K."/>
            <person name="LaButti K."/>
            <person name="Pushparaj V."/>
            <person name="DeCaprio D."/>
            <person name="Crawford M."/>
            <person name="Koehrsen M."/>
            <person name="Engels R."/>
            <person name="Montgomery P."/>
            <person name="Pearson M."/>
            <person name="Howarth C."/>
            <person name="Larson L."/>
            <person name="Luoma S."/>
            <person name="White J."/>
            <person name="Alvarado L."/>
            <person name="Kodira C.D."/>
            <person name="Zeng Q."/>
            <person name="Oleary S."/>
            <person name="Yandava C."/>
            <person name="Denning D.W."/>
            <person name="Nierman W.C."/>
            <person name="Milne T."/>
            <person name="Madden K."/>
        </authorList>
    </citation>
    <scope>NUCLEOTIDE SEQUENCE [LARGE SCALE GENOMIC DNA]</scope>
    <source>
        <strain evidence="10">NIH 2624 / FGSC A1156</strain>
    </source>
</reference>
<dbReference type="PANTHER" id="PTHR33048:SF47">
    <property type="entry name" value="INTEGRAL MEMBRANE PROTEIN-RELATED"/>
    <property type="match status" value="1"/>
</dbReference>
<keyword evidence="4 7" id="KW-0472">Membrane</keyword>
<evidence type="ECO:0000256" key="3">
    <source>
        <dbReference type="ARBA" id="ARBA00022989"/>
    </source>
</evidence>
<evidence type="ECO:0000313" key="9">
    <source>
        <dbReference type="EMBL" id="EAU38359.1"/>
    </source>
</evidence>
<feature type="transmembrane region" description="Helical" evidence="7">
    <location>
        <begin position="171"/>
        <end position="190"/>
    </location>
</feature>
<dbReference type="OMA" id="QLFWLWL"/>
<keyword evidence="2 7" id="KW-0812">Transmembrane</keyword>
<dbReference type="GO" id="GO:0016020">
    <property type="term" value="C:membrane"/>
    <property type="evidence" value="ECO:0007669"/>
    <property type="project" value="UniProtKB-SubCell"/>
</dbReference>
<comment type="subcellular location">
    <subcellularLocation>
        <location evidence="1">Membrane</location>
        <topology evidence="1">Multi-pass membrane protein</topology>
    </subcellularLocation>
</comment>
<name>Q0CXI2_ASPTN</name>
<dbReference type="EMBL" id="CH476595">
    <property type="protein sequence ID" value="EAU38359.1"/>
    <property type="molecule type" value="Genomic_DNA"/>
</dbReference>
<organism evidence="9 10">
    <name type="scientific">Aspergillus terreus (strain NIH 2624 / FGSC A1156)</name>
    <dbReference type="NCBI Taxonomy" id="341663"/>
    <lineage>
        <taxon>Eukaryota</taxon>
        <taxon>Fungi</taxon>
        <taxon>Dikarya</taxon>
        <taxon>Ascomycota</taxon>
        <taxon>Pezizomycotina</taxon>
        <taxon>Eurotiomycetes</taxon>
        <taxon>Eurotiomycetidae</taxon>
        <taxon>Eurotiales</taxon>
        <taxon>Aspergillaceae</taxon>
        <taxon>Aspergillus</taxon>
        <taxon>Aspergillus subgen. Circumdati</taxon>
    </lineage>
</organism>
<dbReference type="GeneID" id="4316239"/>
<sequence length="373" mass="41849">MYALPVSIVFITLAVIIVLLRLYTRCCFVRTPGWDDAVIVAALLADIVFLNLHHTWYARRLHFLSLPLLMDIEIKHGMGKDQTEALWASIPLYNLALNFAKASVTLLYMRLFSSTKDYRVILIFTLVAVIITGLYMVFSAFFFCTPVRAFWNRSIPDAYCLPEAVIWPLNAGLQISTDVWLVILPMPVLFRLRLPRRQKCALIFVFALGVFVCATSIVRLVMLINLIDSPNLTKENTSAATWSFIEANVAIICACLPPLRPLIAHVFPRLLPIRSRSTYPSREKTPLDGLPITPPFPFTNTAASVTGNCSSNNDARRNSEVVPGLQLQHSPVHPEGTIHVTSEVQWQTDEADSTDEQASVRWLEPVSLERGPS</sequence>
<evidence type="ECO:0000313" key="10">
    <source>
        <dbReference type="Proteomes" id="UP000007963"/>
    </source>
</evidence>
<dbReference type="AlphaFoldDB" id="Q0CXI2"/>
<dbReference type="OrthoDB" id="10017208at2759"/>
<dbReference type="VEuPathDB" id="FungiDB:ATEG_01602"/>